<sequence length="186" mass="19611">ASAAPAPIAPAHRIERPAAVIATAVPVEPVAPAVPVEQVPAQSAPEPASVPTPPADAAPSAPVVPAAAEEGPITLQRMKDSWPEILEVVQKARMTAWLVAYTAQVRALKDDVLTLSFPSQNDVDSFKMAGTAGQPGVSEHLRQAIQQVLGLRVKYIARVEPSASGADADGSPRAMYFTRRPRTCWI</sequence>
<accession>A0A9X2E1E8</accession>
<dbReference type="AlphaFoldDB" id="A0A9X2E1E8"/>
<protein>
    <submittedName>
        <fullName evidence="2">DNA polymerase III subunit gamma and tau</fullName>
    </submittedName>
</protein>
<name>A0A9X2E1E8_9MICO</name>
<evidence type="ECO:0000313" key="2">
    <source>
        <dbReference type="EMBL" id="MCM6764574.1"/>
    </source>
</evidence>
<comment type="caution">
    <text evidence="2">The sequence shown here is derived from an EMBL/GenBank/DDBJ whole genome shotgun (WGS) entry which is preliminary data.</text>
</comment>
<proteinExistence type="predicted"/>
<feature type="non-terminal residue" evidence="2">
    <location>
        <position position="186"/>
    </location>
</feature>
<dbReference type="Proteomes" id="UP001155240">
    <property type="component" value="Unassembled WGS sequence"/>
</dbReference>
<feature type="compositionally biased region" description="Low complexity" evidence="1">
    <location>
        <begin position="38"/>
        <end position="47"/>
    </location>
</feature>
<feature type="region of interest" description="Disordered" evidence="1">
    <location>
        <begin position="38"/>
        <end position="61"/>
    </location>
</feature>
<gene>
    <name evidence="2" type="ORF">NB037_19365</name>
</gene>
<dbReference type="EMBL" id="JAMRYM010000212">
    <property type="protein sequence ID" value="MCM6764574.1"/>
    <property type="molecule type" value="Genomic_DNA"/>
</dbReference>
<organism evidence="2 3">
    <name type="scientific">Rathayibacter rubneri</name>
    <dbReference type="NCBI Taxonomy" id="2950106"/>
    <lineage>
        <taxon>Bacteria</taxon>
        <taxon>Bacillati</taxon>
        <taxon>Actinomycetota</taxon>
        <taxon>Actinomycetes</taxon>
        <taxon>Micrococcales</taxon>
        <taxon>Microbacteriaceae</taxon>
        <taxon>Rathayibacter</taxon>
    </lineage>
</organism>
<evidence type="ECO:0000256" key="1">
    <source>
        <dbReference type="SAM" id="MobiDB-lite"/>
    </source>
</evidence>
<evidence type="ECO:0000313" key="3">
    <source>
        <dbReference type="Proteomes" id="UP001155240"/>
    </source>
</evidence>
<feature type="non-terminal residue" evidence="2">
    <location>
        <position position="1"/>
    </location>
</feature>
<keyword evidence="3" id="KW-1185">Reference proteome</keyword>
<reference evidence="2" key="1">
    <citation type="submission" date="2022-06" db="EMBL/GenBank/DDBJ databases">
        <title>Whole genome shotgun sequencing (WGS) of Rathayibacter sp. ZW T2_19, isolated from stored onions (Allium cepa).</title>
        <authorList>
            <person name="Stoll D.A."/>
            <person name="Huch M."/>
        </authorList>
    </citation>
    <scope>NUCLEOTIDE SEQUENCE</scope>
    <source>
        <strain evidence="2">ZW T2_19</strain>
    </source>
</reference>